<name>A0A1M5U3B1_9GAMM</name>
<dbReference type="InterPro" id="IPR005358">
    <property type="entry name" value="Puta_zinc/iron-chelating_dom"/>
</dbReference>
<organism evidence="1 2">
    <name type="scientific">Ferrimonas marina</name>
    <dbReference type="NCBI Taxonomy" id="299255"/>
    <lineage>
        <taxon>Bacteria</taxon>
        <taxon>Pseudomonadati</taxon>
        <taxon>Pseudomonadota</taxon>
        <taxon>Gammaproteobacteria</taxon>
        <taxon>Alteromonadales</taxon>
        <taxon>Ferrimonadaceae</taxon>
        <taxon>Ferrimonas</taxon>
    </lineage>
</organism>
<accession>A0A1M5U3B1</accession>
<dbReference type="STRING" id="299255.SAMN02745129_2385"/>
<dbReference type="RefSeq" id="WP_073325773.1">
    <property type="nucleotide sequence ID" value="NZ_FQXG01000003.1"/>
</dbReference>
<dbReference type="EMBL" id="FQXG01000003">
    <property type="protein sequence ID" value="SHH57350.1"/>
    <property type="molecule type" value="Genomic_DNA"/>
</dbReference>
<protein>
    <submittedName>
        <fullName evidence="1">Putative zinc-or iron-chelating domain-containing protein</fullName>
    </submittedName>
</protein>
<proteinExistence type="predicted"/>
<keyword evidence="2" id="KW-1185">Reference proteome</keyword>
<dbReference type="Proteomes" id="UP000184268">
    <property type="component" value="Unassembled WGS sequence"/>
</dbReference>
<evidence type="ECO:0000313" key="2">
    <source>
        <dbReference type="Proteomes" id="UP000184268"/>
    </source>
</evidence>
<dbReference type="AlphaFoldDB" id="A0A1M5U3B1"/>
<dbReference type="Pfam" id="PF03692">
    <property type="entry name" value="CxxCxxCC"/>
    <property type="match status" value="1"/>
</dbReference>
<evidence type="ECO:0000313" key="1">
    <source>
        <dbReference type="EMBL" id="SHH57350.1"/>
    </source>
</evidence>
<dbReference type="OrthoDB" id="9806610at2"/>
<gene>
    <name evidence="1" type="ORF">SAMN02745129_2385</name>
</gene>
<reference evidence="1 2" key="1">
    <citation type="submission" date="2016-11" db="EMBL/GenBank/DDBJ databases">
        <authorList>
            <person name="Jaros S."/>
            <person name="Januszkiewicz K."/>
            <person name="Wedrychowicz H."/>
        </authorList>
    </citation>
    <scope>NUCLEOTIDE SEQUENCE [LARGE SCALE GENOMIC DNA]</scope>
    <source>
        <strain evidence="1 2">DSM 16917</strain>
    </source>
</reference>
<sequence length="147" mass="15501">MSERATLRRLYRAIPEMSCKPGCQDCCGPVPLSPAEARRLGVDGVTTAGSDSLTCRFARKEGGCSVYAQRPLLCRLFAIGPAALACPHGCQAKHPLSELKAHAIRAEYVALSPNAGPDQMILDAAGISAASNVLADDPLAALLRSRR</sequence>